<comment type="subcellular location">
    <subcellularLocation>
        <location evidence="1">Membrane</location>
        <topology evidence="1">Multi-pass membrane protein</topology>
    </subcellularLocation>
</comment>
<dbReference type="PRINTS" id="PR00237">
    <property type="entry name" value="GPCRRHODOPSN"/>
</dbReference>
<dbReference type="OrthoDB" id="5950040at2759"/>
<feature type="transmembrane region" description="Helical" evidence="10">
    <location>
        <begin position="134"/>
        <end position="154"/>
    </location>
</feature>
<dbReference type="AlphaFoldDB" id="A0A8B7Y0U1"/>
<evidence type="ECO:0000256" key="8">
    <source>
        <dbReference type="RuleBase" id="RU000688"/>
    </source>
</evidence>
<dbReference type="PROSITE" id="PS50262">
    <property type="entry name" value="G_PROTEIN_RECEP_F1_2"/>
    <property type="match status" value="1"/>
</dbReference>
<dbReference type="GO" id="GO:0004930">
    <property type="term" value="F:G protein-coupled receptor activity"/>
    <property type="evidence" value="ECO:0007669"/>
    <property type="project" value="UniProtKB-KW"/>
</dbReference>
<sequence length="397" mass="44335">MTAYQRSLAGTTGGGLAGVTDLAPAEDTEQPICEFFFNLTSPEEVEYFTYSQGDVLYLTVFLPIILVVGVLDNAAFMYVVLRLPRMRTVTNCYLVGLSVADIIFLVFAIGSKLLCYVKSPISGDDNPLGLAGCQLNQFMVNTSYFASLCFITLVSWERFNGVCRPHRRRDTKVRVAANVAASTVLSGIVSASLLFSFDSVTIECIDWPSSPLYARWPDERLLCISANDWADKYSFAAQTAPFFISLVANTLLYFKIIQGLDQSLRRTQQSNHRKSRDASTRNQVARMLVINGVALFALLAPFEIMSLFRLIAMFRDDQFILPYDVRQSLTYVARVASYFNSIVNPVIYTVLSSRYREAFQIAFLPARCRPRHKASDNSHPGSTGRSGTMTTKAESRM</sequence>
<keyword evidence="2 8" id="KW-0812">Transmembrane</keyword>
<evidence type="ECO:0000256" key="7">
    <source>
        <dbReference type="ARBA" id="ARBA00023224"/>
    </source>
</evidence>
<feature type="compositionally biased region" description="Polar residues" evidence="9">
    <location>
        <begin position="377"/>
        <end position="397"/>
    </location>
</feature>
<dbReference type="GO" id="GO:0005886">
    <property type="term" value="C:plasma membrane"/>
    <property type="evidence" value="ECO:0007669"/>
    <property type="project" value="TreeGrafter"/>
</dbReference>
<keyword evidence="12" id="KW-1185">Reference proteome</keyword>
<dbReference type="InterPro" id="IPR000276">
    <property type="entry name" value="GPCR_Rhodpsn"/>
</dbReference>
<keyword evidence="7 8" id="KW-0807">Transducer</keyword>
<feature type="transmembrane region" description="Helical" evidence="10">
    <location>
        <begin position="235"/>
        <end position="256"/>
    </location>
</feature>
<evidence type="ECO:0000256" key="10">
    <source>
        <dbReference type="SAM" id="Phobius"/>
    </source>
</evidence>
<feature type="transmembrane region" description="Helical" evidence="10">
    <location>
        <begin position="175"/>
        <end position="197"/>
    </location>
</feature>
<dbReference type="CDD" id="cd00637">
    <property type="entry name" value="7tm_classA_rhodopsin-like"/>
    <property type="match status" value="1"/>
</dbReference>
<dbReference type="SUPFAM" id="SSF81321">
    <property type="entry name" value="Family A G protein-coupled receptor-like"/>
    <property type="match status" value="1"/>
</dbReference>
<evidence type="ECO:0000313" key="13">
    <source>
        <dbReference type="RefSeq" id="XP_022086783.1"/>
    </source>
</evidence>
<evidence type="ECO:0000259" key="11">
    <source>
        <dbReference type="PROSITE" id="PS50262"/>
    </source>
</evidence>
<feature type="transmembrane region" description="Helical" evidence="10">
    <location>
        <begin position="93"/>
        <end position="114"/>
    </location>
</feature>
<organism evidence="12 13">
    <name type="scientific">Acanthaster planci</name>
    <name type="common">Crown-of-thorns starfish</name>
    <dbReference type="NCBI Taxonomy" id="133434"/>
    <lineage>
        <taxon>Eukaryota</taxon>
        <taxon>Metazoa</taxon>
        <taxon>Echinodermata</taxon>
        <taxon>Eleutherozoa</taxon>
        <taxon>Asterozoa</taxon>
        <taxon>Asteroidea</taxon>
        <taxon>Valvatacea</taxon>
        <taxon>Valvatida</taxon>
        <taxon>Acanthasteridae</taxon>
        <taxon>Acanthaster</taxon>
    </lineage>
</organism>
<dbReference type="Gene3D" id="1.20.1070.10">
    <property type="entry name" value="Rhodopsin 7-helix transmembrane proteins"/>
    <property type="match status" value="1"/>
</dbReference>
<evidence type="ECO:0000256" key="9">
    <source>
        <dbReference type="SAM" id="MobiDB-lite"/>
    </source>
</evidence>
<evidence type="ECO:0000256" key="5">
    <source>
        <dbReference type="ARBA" id="ARBA00023136"/>
    </source>
</evidence>
<evidence type="ECO:0000256" key="6">
    <source>
        <dbReference type="ARBA" id="ARBA00023170"/>
    </source>
</evidence>
<evidence type="ECO:0000256" key="2">
    <source>
        <dbReference type="ARBA" id="ARBA00022692"/>
    </source>
</evidence>
<dbReference type="GeneID" id="110977190"/>
<name>A0A8B7Y0U1_ACAPL</name>
<dbReference type="Proteomes" id="UP000694845">
    <property type="component" value="Unplaced"/>
</dbReference>
<feature type="domain" description="G-protein coupled receptors family 1 profile" evidence="11">
    <location>
        <begin position="72"/>
        <end position="348"/>
    </location>
</feature>
<dbReference type="PROSITE" id="PS00237">
    <property type="entry name" value="G_PROTEIN_RECEP_F1_1"/>
    <property type="match status" value="1"/>
</dbReference>
<evidence type="ECO:0000256" key="1">
    <source>
        <dbReference type="ARBA" id="ARBA00004141"/>
    </source>
</evidence>
<keyword evidence="5 10" id="KW-0472">Membrane</keyword>
<dbReference type="OMA" id="YREAFQI"/>
<feature type="transmembrane region" description="Helical" evidence="10">
    <location>
        <begin position="331"/>
        <end position="351"/>
    </location>
</feature>
<dbReference type="RefSeq" id="XP_022086783.1">
    <property type="nucleotide sequence ID" value="XM_022231091.1"/>
</dbReference>
<feature type="transmembrane region" description="Helical" evidence="10">
    <location>
        <begin position="288"/>
        <end position="311"/>
    </location>
</feature>
<reference evidence="13" key="1">
    <citation type="submission" date="2025-08" db="UniProtKB">
        <authorList>
            <consortium name="RefSeq"/>
        </authorList>
    </citation>
    <scope>IDENTIFICATION</scope>
</reference>
<dbReference type="PANTHER" id="PTHR24243">
    <property type="entry name" value="G-PROTEIN COUPLED RECEPTOR"/>
    <property type="match status" value="1"/>
</dbReference>
<evidence type="ECO:0000256" key="3">
    <source>
        <dbReference type="ARBA" id="ARBA00022989"/>
    </source>
</evidence>
<comment type="similarity">
    <text evidence="8">Belongs to the G-protein coupled receptor 1 family.</text>
</comment>
<keyword evidence="6 8" id="KW-0675">Receptor</keyword>
<evidence type="ECO:0000256" key="4">
    <source>
        <dbReference type="ARBA" id="ARBA00023040"/>
    </source>
</evidence>
<keyword evidence="3 10" id="KW-1133">Transmembrane helix</keyword>
<dbReference type="InterPro" id="IPR017452">
    <property type="entry name" value="GPCR_Rhodpsn_7TM"/>
</dbReference>
<evidence type="ECO:0000313" key="12">
    <source>
        <dbReference type="Proteomes" id="UP000694845"/>
    </source>
</evidence>
<accession>A0A8B7Y0U1</accession>
<feature type="transmembrane region" description="Helical" evidence="10">
    <location>
        <begin position="55"/>
        <end position="81"/>
    </location>
</feature>
<keyword evidence="4 8" id="KW-0297">G-protein coupled receptor</keyword>
<proteinExistence type="inferred from homology"/>
<dbReference type="Pfam" id="PF00001">
    <property type="entry name" value="7tm_1"/>
    <property type="match status" value="1"/>
</dbReference>
<gene>
    <name evidence="13" type="primary">LOC110977190</name>
</gene>
<feature type="region of interest" description="Disordered" evidence="9">
    <location>
        <begin position="372"/>
        <end position="397"/>
    </location>
</feature>
<dbReference type="KEGG" id="aplc:110977190"/>
<protein>
    <submittedName>
        <fullName evidence="13">Neuropeptides capa receptor-like</fullName>
    </submittedName>
</protein>
<dbReference type="PANTHER" id="PTHR24243:SF208">
    <property type="entry name" value="PYROKININ-1 RECEPTOR"/>
    <property type="match status" value="1"/>
</dbReference>